<reference evidence="1" key="1">
    <citation type="submission" date="2022-06" db="EMBL/GenBank/DDBJ databases">
        <title>Nostosin G and Spiroidesin B from the Cyanobacterium Dolichospermum sp. NIES-1697.</title>
        <authorList>
            <person name="Phan C.-S."/>
            <person name="Mehjabin J.J."/>
            <person name="Anas A.R.J."/>
            <person name="Hayasaka M."/>
            <person name="Onoki R."/>
            <person name="Wang J."/>
            <person name="Umezawa T."/>
            <person name="Washio K."/>
            <person name="Morikawa M."/>
            <person name="Okino T."/>
        </authorList>
    </citation>
    <scope>NUCLEOTIDE SEQUENCE</scope>
    <source>
        <strain evidence="1">NIES-1697</strain>
    </source>
</reference>
<evidence type="ECO:0000313" key="2">
    <source>
        <dbReference type="Proteomes" id="UP001057561"/>
    </source>
</evidence>
<keyword evidence="2" id="KW-1185">Reference proteome</keyword>
<proteinExistence type="predicted"/>
<dbReference type="EMBL" id="CP099464">
    <property type="protein sequence ID" value="UUO15486.1"/>
    <property type="molecule type" value="Genomic_DNA"/>
</dbReference>
<protein>
    <submittedName>
        <fullName evidence="1">Uncharacterized protein</fullName>
    </submittedName>
</protein>
<sequence>MMAFPVGDWEREVGDWERAVGDWEREVGDWEREVGDWEREEKREDMANATLSASPIYASVCLRLFP</sequence>
<gene>
    <name evidence="1" type="ORF">NG743_26465</name>
</gene>
<organism evidence="1 2">
    <name type="scientific">Dolichospermum heterosporum TAC447</name>
    <dbReference type="NCBI Taxonomy" id="747523"/>
    <lineage>
        <taxon>Bacteria</taxon>
        <taxon>Bacillati</taxon>
        <taxon>Cyanobacteriota</taxon>
        <taxon>Cyanophyceae</taxon>
        <taxon>Nostocales</taxon>
        <taxon>Aphanizomenonaceae</taxon>
        <taxon>Dolichospermum</taxon>
        <taxon>Dolichospermum heterosporum</taxon>
    </lineage>
</organism>
<dbReference type="Proteomes" id="UP001057561">
    <property type="component" value="Chromosome"/>
</dbReference>
<name>A0ABY5LX85_9CYAN</name>
<dbReference type="RefSeq" id="WP_257121220.1">
    <property type="nucleotide sequence ID" value="NZ_CP099464.1"/>
</dbReference>
<evidence type="ECO:0000313" key="1">
    <source>
        <dbReference type="EMBL" id="UUO15486.1"/>
    </source>
</evidence>
<accession>A0ABY5LX85</accession>